<reference evidence="3 4" key="1">
    <citation type="submission" date="2019-01" db="EMBL/GenBank/DDBJ databases">
        <title>A draft genome assembly of the solar-powered sea slug Elysia chlorotica.</title>
        <authorList>
            <person name="Cai H."/>
            <person name="Li Q."/>
            <person name="Fang X."/>
            <person name="Li J."/>
            <person name="Curtis N.E."/>
            <person name="Altenburger A."/>
            <person name="Shibata T."/>
            <person name="Feng M."/>
            <person name="Maeda T."/>
            <person name="Schwartz J.A."/>
            <person name="Shigenobu S."/>
            <person name="Lundholm N."/>
            <person name="Nishiyama T."/>
            <person name="Yang H."/>
            <person name="Hasebe M."/>
            <person name="Li S."/>
            <person name="Pierce S.K."/>
            <person name="Wang J."/>
        </authorList>
    </citation>
    <scope>NUCLEOTIDE SEQUENCE [LARGE SCALE GENOMIC DNA]</scope>
    <source>
        <strain evidence="3">EC2010</strain>
        <tissue evidence="3">Whole organism of an adult</tissue>
    </source>
</reference>
<dbReference type="OrthoDB" id="6160908at2759"/>
<feature type="compositionally biased region" description="Low complexity" evidence="1">
    <location>
        <begin position="811"/>
        <end position="828"/>
    </location>
</feature>
<keyword evidence="4" id="KW-1185">Reference proteome</keyword>
<feature type="compositionally biased region" description="Low complexity" evidence="1">
    <location>
        <begin position="881"/>
        <end position="893"/>
    </location>
</feature>
<feature type="region of interest" description="Disordered" evidence="1">
    <location>
        <begin position="718"/>
        <end position="757"/>
    </location>
</feature>
<evidence type="ECO:0000313" key="3">
    <source>
        <dbReference type="EMBL" id="RUS91479.1"/>
    </source>
</evidence>
<gene>
    <name evidence="3" type="ORF">EGW08_000803</name>
</gene>
<dbReference type="AlphaFoldDB" id="A0A3S1BM16"/>
<proteinExistence type="predicted"/>
<dbReference type="EMBL" id="RQTK01000011">
    <property type="protein sequence ID" value="RUS91479.1"/>
    <property type="molecule type" value="Genomic_DNA"/>
</dbReference>
<accession>A0A3S1BM16</accession>
<protein>
    <submittedName>
        <fullName evidence="3">Uncharacterized protein</fullName>
    </submittedName>
</protein>
<feature type="compositionally biased region" description="Polar residues" evidence="1">
    <location>
        <begin position="721"/>
        <end position="731"/>
    </location>
</feature>
<keyword evidence="2" id="KW-0472">Membrane</keyword>
<comment type="caution">
    <text evidence="3">The sequence shown here is derived from an EMBL/GenBank/DDBJ whole genome shotgun (WGS) entry which is preliminary data.</text>
</comment>
<dbReference type="Proteomes" id="UP000271974">
    <property type="component" value="Unassembled WGS sequence"/>
</dbReference>
<evidence type="ECO:0000256" key="1">
    <source>
        <dbReference type="SAM" id="MobiDB-lite"/>
    </source>
</evidence>
<keyword evidence="2" id="KW-0812">Transmembrane</keyword>
<feature type="transmembrane region" description="Helical" evidence="2">
    <location>
        <begin position="151"/>
        <end position="173"/>
    </location>
</feature>
<feature type="compositionally biased region" description="Basic residues" evidence="1">
    <location>
        <begin position="799"/>
        <end position="809"/>
    </location>
</feature>
<feature type="compositionally biased region" description="Basic and acidic residues" evidence="1">
    <location>
        <begin position="787"/>
        <end position="798"/>
    </location>
</feature>
<organism evidence="3 4">
    <name type="scientific">Elysia chlorotica</name>
    <name type="common">Eastern emerald elysia</name>
    <name type="synonym">Sea slug</name>
    <dbReference type="NCBI Taxonomy" id="188477"/>
    <lineage>
        <taxon>Eukaryota</taxon>
        <taxon>Metazoa</taxon>
        <taxon>Spiralia</taxon>
        <taxon>Lophotrochozoa</taxon>
        <taxon>Mollusca</taxon>
        <taxon>Gastropoda</taxon>
        <taxon>Heterobranchia</taxon>
        <taxon>Euthyneura</taxon>
        <taxon>Panpulmonata</taxon>
        <taxon>Sacoglossa</taxon>
        <taxon>Placobranchoidea</taxon>
        <taxon>Plakobranchidae</taxon>
        <taxon>Elysia</taxon>
    </lineage>
</organism>
<evidence type="ECO:0000313" key="4">
    <source>
        <dbReference type="Proteomes" id="UP000271974"/>
    </source>
</evidence>
<feature type="compositionally biased region" description="Low complexity" evidence="1">
    <location>
        <begin position="857"/>
        <end position="866"/>
    </location>
</feature>
<evidence type="ECO:0000256" key="2">
    <source>
        <dbReference type="SAM" id="Phobius"/>
    </source>
</evidence>
<feature type="region of interest" description="Disordered" evidence="1">
    <location>
        <begin position="845"/>
        <end position="898"/>
    </location>
</feature>
<feature type="compositionally biased region" description="Low complexity" evidence="1">
    <location>
        <begin position="734"/>
        <end position="756"/>
    </location>
</feature>
<keyword evidence="2" id="KW-1133">Transmembrane helix</keyword>
<name>A0A3S1BM16_ELYCH</name>
<sequence length="1007" mass="112878">MSFTNETSALSAHCLCRGRWAGPKCELELRLSALTIQSHSVLLTLHEIAPNGPDPSLGTPSTANSFHVQELTLFFWNTNYSDVCRMIQLSPSDVTNGKIHVKGLERGQRYLFCVSNGHLESCSSVTDTNFESRSREPNCIELRTPLHSPKVLHIEVVIVTCVAAMLVLTLFVFCYLHRRSLVCQLCLHVVCCRRCSCCRALWTHRKDANTRRMRNKQRRGVSSDVLMQDDIPMDFEEFEGENDLCSPIYSGDAQGYFESNSTIHDLKLVSRPSSLGIKTTDSSHTDRDHCALLYENQDLITPIYSPQDHDVMKLAFLDDDWALGNPGEFDHQNHIRCSDFITQPRDSLFSPPLKDNGKFATLQAGFPLHHIYHPMEPRGIESSLWSCQTMPRRFTPTTSPPIFPHSFSMNRKRPASFSSYSSRYPAHLSSKSETPTEGCASDVGFSLDFRNKLPLNLPTCSSSNPVYRGNDISPEIEYSDASGDYRYPPGPKNRTLCNQSNIIRNQRRNSCIDQDVKLRNFKLSNPARFNRPLSMPIGRILTPDLASSSTDHYFGDRFSSTNYPYFQPNFKYLSGLTSPPTYTPSVNGFPYTSPHATDPHAWRYHLRDEPFLFKQRSIDPDSQSYNQFQMNSLPRDVGSYNNTLPRAKKSKMSHPHVSFNDAKTSDVFVSHTLPRIAKPGSSVSAKSAKRPQQLSLRGHVMGLPQAHRPRSVHLTAPTVIGNPQSQVCTPQTKPPESSVSLPSSPSKQPSSRPAKSLMSHIESTLFPRKSAKESAATIRRENQEFLDLKSPVAEDRTKSHSKGRSRKKAGSTSFRILSSGSSSGSEFTSLADSSYKCFFRTEEAQPVAEEAEDPEEVTSSNTSSSSHHMCDETANKSRQGSDSAISSTKSTSKSRLEKSFPRSDSISCFAEDTVNLVTPFCTDVDTPTSEPDEEDTYNDVNSIRLSSETLKTEGAFDESRVGSGDLFLLEKTGEDCKELEGTELERLYFVAEPEYWTDQPEEWEVML</sequence>
<feature type="region of interest" description="Disordered" evidence="1">
    <location>
        <begin position="787"/>
        <end position="828"/>
    </location>
</feature>